<evidence type="ECO:0000313" key="8">
    <source>
        <dbReference type="Proteomes" id="UP000019109"/>
    </source>
</evidence>
<dbReference type="InterPro" id="IPR015421">
    <property type="entry name" value="PyrdxlP-dep_Trfase_major"/>
</dbReference>
<dbReference type="Proteomes" id="UP000019109">
    <property type="component" value="Unassembled WGS sequence"/>
</dbReference>
<comment type="caution">
    <text evidence="7">The sequence shown here is derived from an EMBL/GenBank/DDBJ whole genome shotgun (WGS) entry which is preliminary data.</text>
</comment>
<gene>
    <name evidence="7" type="ORF">JCM21531_124</name>
</gene>
<dbReference type="Gene3D" id="3.40.640.10">
    <property type="entry name" value="Type I PLP-dependent aspartate aminotransferase-like (Major domain)"/>
    <property type="match status" value="1"/>
</dbReference>
<feature type="domain" description="Aminotransferase class I/classII large" evidence="6">
    <location>
        <begin position="2"/>
        <end position="207"/>
    </location>
</feature>
<organism evidence="7 8">
    <name type="scientific">Acetivibrio straminisolvens JCM 21531</name>
    <dbReference type="NCBI Taxonomy" id="1294263"/>
    <lineage>
        <taxon>Bacteria</taxon>
        <taxon>Bacillati</taxon>
        <taxon>Bacillota</taxon>
        <taxon>Clostridia</taxon>
        <taxon>Eubacteriales</taxon>
        <taxon>Oscillospiraceae</taxon>
        <taxon>Acetivibrio</taxon>
    </lineage>
</organism>
<dbReference type="STRING" id="1294263.JCM21531_124"/>
<dbReference type="CDD" id="cd00609">
    <property type="entry name" value="AAT_like"/>
    <property type="match status" value="1"/>
</dbReference>
<dbReference type="InterPro" id="IPR015422">
    <property type="entry name" value="PyrdxlP-dep_Trfase_small"/>
</dbReference>
<evidence type="ECO:0000313" key="7">
    <source>
        <dbReference type="EMBL" id="GAE86800.1"/>
    </source>
</evidence>
<dbReference type="PANTHER" id="PTHR43525:SF1">
    <property type="entry name" value="PROTEIN MALY"/>
    <property type="match status" value="1"/>
</dbReference>
<dbReference type="InterPro" id="IPR051798">
    <property type="entry name" value="Class-II_PLP-Dep_Aminotrans"/>
</dbReference>
<dbReference type="Gene3D" id="3.90.1150.10">
    <property type="entry name" value="Aspartate Aminotransferase, domain 1"/>
    <property type="match status" value="1"/>
</dbReference>
<keyword evidence="4 7" id="KW-0456">Lyase</keyword>
<protein>
    <recommendedName>
        <fullName evidence="2">cysteine-S-conjugate beta-lyase</fullName>
        <ecNumber evidence="2">4.4.1.13</ecNumber>
    </recommendedName>
</protein>
<evidence type="ECO:0000256" key="4">
    <source>
        <dbReference type="ARBA" id="ARBA00023239"/>
    </source>
</evidence>
<name>W4UZW8_9FIRM</name>
<comment type="similarity">
    <text evidence="5">Belongs to the class-II pyridoxal-phosphate-dependent aminotransferase family. MalY/PatB cystathionine beta-lyase subfamily.</text>
</comment>
<evidence type="ECO:0000256" key="1">
    <source>
        <dbReference type="ARBA" id="ARBA00001933"/>
    </source>
</evidence>
<dbReference type="GO" id="GO:0030170">
    <property type="term" value="F:pyridoxal phosphate binding"/>
    <property type="evidence" value="ECO:0007669"/>
    <property type="project" value="InterPro"/>
</dbReference>
<proteinExistence type="inferred from homology"/>
<dbReference type="AlphaFoldDB" id="W4UZW8"/>
<evidence type="ECO:0000256" key="3">
    <source>
        <dbReference type="ARBA" id="ARBA00022898"/>
    </source>
</evidence>
<comment type="cofactor">
    <cofactor evidence="1">
        <name>pyridoxal 5'-phosphate</name>
        <dbReference type="ChEBI" id="CHEBI:597326"/>
    </cofactor>
</comment>
<keyword evidence="8" id="KW-1185">Reference proteome</keyword>
<dbReference type="PANTHER" id="PTHR43525">
    <property type="entry name" value="PROTEIN MALY"/>
    <property type="match status" value="1"/>
</dbReference>
<keyword evidence="3" id="KW-0663">Pyridoxal phosphate</keyword>
<evidence type="ECO:0000259" key="6">
    <source>
        <dbReference type="Pfam" id="PF00155"/>
    </source>
</evidence>
<dbReference type="EMBL" id="BAVR01000001">
    <property type="protein sequence ID" value="GAE86800.1"/>
    <property type="molecule type" value="Genomic_DNA"/>
</dbReference>
<dbReference type="InterPro" id="IPR004839">
    <property type="entry name" value="Aminotransferase_I/II_large"/>
</dbReference>
<sequence length="216" mass="24059">MWKIDELKEVLRLCKKYNVILVSDEIHSDLVFKGHKHIPIASLIEDDFKNCITLVSPTKTFNIAGLSVSAVIISEAGLRAKFRSTLSKNGANMLNIFGLVAAEAAYSSCEKWLDELLVYLEENLNTLEEYFKENIPQIKVIRPEATYLAWLDCNGLKVPAGQLKDFFVNKAGVGLNDGFAFGKEGLGFQRLNFACPRTVLLEGLERIKKAVDGLSC</sequence>
<dbReference type="EC" id="4.4.1.13" evidence="2"/>
<dbReference type="SUPFAM" id="SSF53383">
    <property type="entry name" value="PLP-dependent transferases"/>
    <property type="match status" value="1"/>
</dbReference>
<reference evidence="7" key="1">
    <citation type="journal article" date="2014" name="Genome Announc.">
        <title>Draft Genome Sequence of Clostridium straminisolvens Strain JCM 21531T, Isolated from a Cellulose-Degrading Bacterial Community.</title>
        <authorList>
            <person name="Yuki M."/>
            <person name="Oshima K."/>
            <person name="Suda W."/>
            <person name="Sakamoto M."/>
            <person name="Kitamura K."/>
            <person name="Iida T."/>
            <person name="Hattori M."/>
            <person name="Ohkuma M."/>
        </authorList>
    </citation>
    <scope>NUCLEOTIDE SEQUENCE [LARGE SCALE GENOMIC DNA]</scope>
    <source>
        <strain evidence="7">JCM 21531</strain>
    </source>
</reference>
<dbReference type="Pfam" id="PF00155">
    <property type="entry name" value="Aminotran_1_2"/>
    <property type="match status" value="1"/>
</dbReference>
<dbReference type="GO" id="GO:0047804">
    <property type="term" value="F:cysteine-S-conjugate beta-lyase activity"/>
    <property type="evidence" value="ECO:0007669"/>
    <property type="project" value="UniProtKB-EC"/>
</dbReference>
<accession>W4UZW8</accession>
<evidence type="ECO:0000256" key="5">
    <source>
        <dbReference type="ARBA" id="ARBA00037974"/>
    </source>
</evidence>
<evidence type="ECO:0000256" key="2">
    <source>
        <dbReference type="ARBA" id="ARBA00012224"/>
    </source>
</evidence>
<dbReference type="InterPro" id="IPR015424">
    <property type="entry name" value="PyrdxlP-dep_Trfase"/>
</dbReference>